<dbReference type="EMBL" id="JBHMDG010000034">
    <property type="protein sequence ID" value="MFB9315298.1"/>
    <property type="molecule type" value="Genomic_DNA"/>
</dbReference>
<evidence type="ECO:0000313" key="2">
    <source>
        <dbReference type="Proteomes" id="UP001589750"/>
    </source>
</evidence>
<keyword evidence="2" id="KW-1185">Reference proteome</keyword>
<reference evidence="1 2" key="1">
    <citation type="submission" date="2024-09" db="EMBL/GenBank/DDBJ databases">
        <authorList>
            <person name="Sun Q."/>
            <person name="Mori K."/>
        </authorList>
    </citation>
    <scope>NUCLEOTIDE SEQUENCE [LARGE SCALE GENOMIC DNA]</scope>
    <source>
        <strain evidence="1 2">JCM 9626</strain>
    </source>
</reference>
<name>A0ABV5KGR3_9ACTN</name>
<dbReference type="Proteomes" id="UP001589750">
    <property type="component" value="Unassembled WGS sequence"/>
</dbReference>
<protein>
    <submittedName>
        <fullName evidence="1">Uncharacterized protein</fullName>
    </submittedName>
</protein>
<dbReference type="RefSeq" id="WP_140009364.1">
    <property type="nucleotide sequence ID" value="NZ_JBHMDG010000034.1"/>
</dbReference>
<organism evidence="1 2">
    <name type="scientific">Nocardioides plantarum</name>
    <dbReference type="NCBI Taxonomy" id="29299"/>
    <lineage>
        <taxon>Bacteria</taxon>
        <taxon>Bacillati</taxon>
        <taxon>Actinomycetota</taxon>
        <taxon>Actinomycetes</taxon>
        <taxon>Propionibacteriales</taxon>
        <taxon>Nocardioidaceae</taxon>
        <taxon>Nocardioides</taxon>
    </lineage>
</organism>
<gene>
    <name evidence="1" type="ORF">ACFFRI_19780</name>
</gene>
<accession>A0ABV5KGR3</accession>
<sequence>MANQDEDYVLRWPRGLFKEEVAELVARRGSLDGWAERCAFLLGDAFASVAPRDEFLAANSAVAHDP</sequence>
<comment type="caution">
    <text evidence="1">The sequence shown here is derived from an EMBL/GenBank/DDBJ whole genome shotgun (WGS) entry which is preliminary data.</text>
</comment>
<proteinExistence type="predicted"/>
<evidence type="ECO:0000313" key="1">
    <source>
        <dbReference type="EMBL" id="MFB9315298.1"/>
    </source>
</evidence>